<feature type="topological domain" description="Periplasmic" evidence="7">
    <location>
        <begin position="23"/>
        <end position="98"/>
    </location>
</feature>
<dbReference type="RefSeq" id="WP_279241106.1">
    <property type="nucleotide sequence ID" value="NZ_CP036501.1"/>
</dbReference>
<name>A0ABY6Q7K5_9GAMM</name>
<keyword evidence="9" id="KW-1185">Reference proteome</keyword>
<keyword evidence="2 7" id="KW-0132">Cell division</keyword>
<feature type="coiled-coil region" evidence="7">
    <location>
        <begin position="30"/>
        <end position="64"/>
    </location>
</feature>
<accession>A0ABY6Q7K5</accession>
<keyword evidence="7" id="KW-0175">Coiled coil</keyword>
<keyword evidence="7" id="KW-0997">Cell inner membrane</keyword>
<evidence type="ECO:0000256" key="3">
    <source>
        <dbReference type="ARBA" id="ARBA00022692"/>
    </source>
</evidence>
<keyword evidence="1 7" id="KW-1003">Cell membrane</keyword>
<proteinExistence type="inferred from homology"/>
<sequence length="98" mass="10968">MPRALLLVLLGLLALLQYQLWLGDGGISERRSLESQVASDSKENQSLRQRNEALADRVIELQEGDEMLEAVAREDLGLVREGEEFILFVDDKSGEKSP</sequence>
<keyword evidence="5 7" id="KW-0472">Membrane</keyword>
<comment type="function">
    <text evidence="7">Essential cell division protein. May link together the upstream cell division proteins, which are predominantly cytoplasmic, with the downstream cell division proteins, which are predominantly periplasmic.</text>
</comment>
<evidence type="ECO:0000256" key="1">
    <source>
        <dbReference type="ARBA" id="ARBA00022475"/>
    </source>
</evidence>
<evidence type="ECO:0000256" key="4">
    <source>
        <dbReference type="ARBA" id="ARBA00022989"/>
    </source>
</evidence>
<comment type="subcellular location">
    <subcellularLocation>
        <location evidence="7">Cell inner membrane</location>
        <topology evidence="7">Single-pass type II membrane protein</topology>
    </subcellularLocation>
    <text evidence="7">Localizes to the division septum.</text>
</comment>
<comment type="similarity">
    <text evidence="7">Belongs to the FtsB family.</text>
</comment>
<dbReference type="InterPro" id="IPR023081">
    <property type="entry name" value="Cell_div_FtsB"/>
</dbReference>
<reference evidence="8 9" key="1">
    <citation type="submission" date="2019-02" db="EMBL/GenBank/DDBJ databases">
        <title>Halieaceae_genomes.</title>
        <authorList>
            <person name="Li S.-H."/>
        </authorList>
    </citation>
    <scope>NUCLEOTIDE SEQUENCE [LARGE SCALE GENOMIC DNA]</scope>
    <source>
        <strain evidence="8 9">JH123</strain>
    </source>
</reference>
<dbReference type="HAMAP" id="MF_00599">
    <property type="entry name" value="FtsB"/>
    <property type="match status" value="1"/>
</dbReference>
<dbReference type="InterPro" id="IPR007060">
    <property type="entry name" value="FtsL/DivIC"/>
</dbReference>
<protein>
    <recommendedName>
        <fullName evidence="7">Cell division protein FtsB</fullName>
    </recommendedName>
</protein>
<keyword evidence="6 7" id="KW-0131">Cell cycle</keyword>
<evidence type="ECO:0000256" key="6">
    <source>
        <dbReference type="ARBA" id="ARBA00023306"/>
    </source>
</evidence>
<organism evidence="8 9">
    <name type="scientific">Candidatus Paraluminiphilus aquimaris</name>
    <dbReference type="NCBI Taxonomy" id="2518994"/>
    <lineage>
        <taxon>Bacteria</taxon>
        <taxon>Pseudomonadati</taxon>
        <taxon>Pseudomonadota</taxon>
        <taxon>Gammaproteobacteria</taxon>
        <taxon>Cellvibrionales</taxon>
        <taxon>Halieaceae</taxon>
        <taxon>Candidatus Paraluminiphilus</taxon>
    </lineage>
</organism>
<dbReference type="Proteomes" id="UP001317963">
    <property type="component" value="Chromosome"/>
</dbReference>
<gene>
    <name evidence="7" type="primary">ftsB</name>
    <name evidence="8" type="ORF">E0F26_07800</name>
</gene>
<evidence type="ECO:0000256" key="5">
    <source>
        <dbReference type="ARBA" id="ARBA00023136"/>
    </source>
</evidence>
<dbReference type="PANTHER" id="PTHR37485:SF1">
    <property type="entry name" value="CELL DIVISION PROTEIN FTSB"/>
    <property type="match status" value="1"/>
</dbReference>
<evidence type="ECO:0000313" key="8">
    <source>
        <dbReference type="EMBL" id="UZP74647.1"/>
    </source>
</evidence>
<keyword evidence="4 7" id="KW-1133">Transmembrane helix</keyword>
<comment type="subunit">
    <text evidence="7">Part of a complex composed of FtsB, FtsL and FtsQ.</text>
</comment>
<evidence type="ECO:0000256" key="2">
    <source>
        <dbReference type="ARBA" id="ARBA00022618"/>
    </source>
</evidence>
<keyword evidence="3 7" id="KW-0812">Transmembrane</keyword>
<dbReference type="PANTHER" id="PTHR37485">
    <property type="entry name" value="CELL DIVISION PROTEIN FTSB"/>
    <property type="match status" value="1"/>
</dbReference>
<evidence type="ECO:0000256" key="7">
    <source>
        <dbReference type="HAMAP-Rule" id="MF_00599"/>
    </source>
</evidence>
<dbReference type="Pfam" id="PF04977">
    <property type="entry name" value="DivIC"/>
    <property type="match status" value="1"/>
</dbReference>
<feature type="topological domain" description="Cytoplasmic" evidence="7">
    <location>
        <begin position="1"/>
        <end position="4"/>
    </location>
</feature>
<evidence type="ECO:0000313" key="9">
    <source>
        <dbReference type="Proteomes" id="UP001317963"/>
    </source>
</evidence>
<dbReference type="EMBL" id="CP036501">
    <property type="protein sequence ID" value="UZP74647.1"/>
    <property type="molecule type" value="Genomic_DNA"/>
</dbReference>